<protein>
    <submittedName>
        <fullName evidence="4">Uncharacterized protein</fullName>
    </submittedName>
</protein>
<dbReference type="Proteomes" id="UP000320475">
    <property type="component" value="Unassembled WGS sequence"/>
</dbReference>
<dbReference type="PANTHER" id="PTHR46527:SF1">
    <property type="entry name" value="NUCLEOPORIN NUP42"/>
    <property type="match status" value="1"/>
</dbReference>
<comment type="caution">
    <text evidence="4">The sequence shown here is derived from an EMBL/GenBank/DDBJ whole genome shotgun (WGS) entry which is preliminary data.</text>
</comment>
<dbReference type="GO" id="GO:0005634">
    <property type="term" value="C:nucleus"/>
    <property type="evidence" value="ECO:0007669"/>
    <property type="project" value="UniProtKB-SubCell"/>
</dbReference>
<dbReference type="VEuPathDB" id="FungiDB:SeMB42_g00507"/>
<keyword evidence="2" id="KW-0539">Nucleus</keyword>
<evidence type="ECO:0000256" key="1">
    <source>
        <dbReference type="ARBA" id="ARBA00004123"/>
    </source>
</evidence>
<feature type="region of interest" description="Disordered" evidence="3">
    <location>
        <begin position="138"/>
        <end position="164"/>
    </location>
</feature>
<reference evidence="4 5" key="1">
    <citation type="journal article" date="2019" name="Sci. Rep.">
        <title>Comparative genomics of chytrid fungi reveal insights into the obligate biotrophic and pathogenic lifestyle of Synchytrium endobioticum.</title>
        <authorList>
            <person name="van de Vossenberg B.T.L.H."/>
            <person name="Warris S."/>
            <person name="Nguyen H.D.T."/>
            <person name="van Gent-Pelzer M.P.E."/>
            <person name="Joly D.L."/>
            <person name="van de Geest H.C."/>
            <person name="Bonants P.J.M."/>
            <person name="Smith D.S."/>
            <person name="Levesque C.A."/>
            <person name="van der Lee T.A.J."/>
        </authorList>
    </citation>
    <scope>NUCLEOTIDE SEQUENCE [LARGE SCALE GENOMIC DNA]</scope>
    <source>
        <strain evidence="4 5">LEV6574</strain>
    </source>
</reference>
<feature type="region of interest" description="Disordered" evidence="3">
    <location>
        <begin position="298"/>
        <end position="377"/>
    </location>
</feature>
<evidence type="ECO:0000256" key="2">
    <source>
        <dbReference type="ARBA" id="ARBA00023242"/>
    </source>
</evidence>
<accession>A0A507DKU0</accession>
<feature type="compositionally biased region" description="Low complexity" evidence="3">
    <location>
        <begin position="314"/>
        <end position="346"/>
    </location>
</feature>
<comment type="subcellular location">
    <subcellularLocation>
        <location evidence="1">Nucleus</location>
    </subcellularLocation>
</comment>
<evidence type="ECO:0000313" key="4">
    <source>
        <dbReference type="EMBL" id="TPX51865.1"/>
    </source>
</evidence>
<dbReference type="OrthoDB" id="20729at2759"/>
<organism evidence="4 5">
    <name type="scientific">Synchytrium endobioticum</name>
    <dbReference type="NCBI Taxonomy" id="286115"/>
    <lineage>
        <taxon>Eukaryota</taxon>
        <taxon>Fungi</taxon>
        <taxon>Fungi incertae sedis</taxon>
        <taxon>Chytridiomycota</taxon>
        <taxon>Chytridiomycota incertae sedis</taxon>
        <taxon>Chytridiomycetes</taxon>
        <taxon>Synchytriales</taxon>
        <taxon>Synchytriaceae</taxon>
        <taxon>Synchytrium</taxon>
    </lineage>
</organism>
<evidence type="ECO:0000313" key="5">
    <source>
        <dbReference type="Proteomes" id="UP000320475"/>
    </source>
</evidence>
<name>A0A507DKU0_9FUNG</name>
<dbReference type="InterPro" id="IPR051767">
    <property type="entry name" value="Nucleoporin_NUP42"/>
</dbReference>
<gene>
    <name evidence="4" type="ORF">SeLEV6574_g00064</name>
</gene>
<proteinExistence type="predicted"/>
<evidence type="ECO:0000256" key="3">
    <source>
        <dbReference type="SAM" id="MobiDB-lite"/>
    </source>
</evidence>
<dbReference type="AlphaFoldDB" id="A0A507DKU0"/>
<dbReference type="EMBL" id="QEAM01000001">
    <property type="protein sequence ID" value="TPX51865.1"/>
    <property type="molecule type" value="Genomic_DNA"/>
</dbReference>
<sequence>MAAQRVDRQAVIRELTTQRPRYDLSCWAMDKGEPCVIHGDCSPDELRLEFIAAGANAQVIDARRHAKQQQFNAFMNQTAPPTALPPQPPQPPTSVFATLAKSAGVSGSHSLQPPQSAFGAKTSAFGAASTPQSAFRSTSAFGTATTPQSAFGSTQAPKSAFGQASSAFGPLQSSFAGPTTQPPFGAALQTGLSFVNNASTNNTSIFAQPQPPSAALATLPASTNPMNTSMFGASRNSAFAIPPQQSAFGQPSSLNPAGAPFVRPSQLQGAFGGPAQASAFGQSAFATVAQQPALSAFGNSTQQPRNAIAGPPQSLSSASTSFAPSSFGKAIIQPPTTTPPNSTSNQPPVPDEPVMLTPEEEASFRAPQFTYGKVPEVPPPIALRQVRI</sequence>
<dbReference type="PANTHER" id="PTHR46527">
    <property type="entry name" value="NUCLEOPORIN-LIKE PROTEIN 2"/>
    <property type="match status" value="1"/>
</dbReference>